<reference evidence="2" key="1">
    <citation type="submission" date="2016-06" db="EMBL/GenBank/DDBJ databases">
        <authorList>
            <person name="Petersen J."/>
            <person name="Sayavedra L."/>
        </authorList>
    </citation>
    <scope>NUCLEOTIDE SEQUENCE [LARGE SCALE GENOMIC DNA]</scope>
    <source>
        <strain evidence="2">BazSymA</strain>
    </source>
</reference>
<protein>
    <submittedName>
        <fullName evidence="1">Uncharacterized protein</fullName>
    </submittedName>
</protein>
<name>A0A1H6LHS5_9GAMM</name>
<evidence type="ECO:0000313" key="1">
    <source>
        <dbReference type="EMBL" id="SEH85767.1"/>
    </source>
</evidence>
<evidence type="ECO:0000313" key="2">
    <source>
        <dbReference type="Proteomes" id="UP000198988"/>
    </source>
</evidence>
<accession>A0A1H6LHS5</accession>
<dbReference type="AlphaFoldDB" id="A0A1H6LHS5"/>
<dbReference type="EMBL" id="CDSC02000269">
    <property type="protein sequence ID" value="SEH85767.1"/>
    <property type="molecule type" value="Genomic_DNA"/>
</dbReference>
<gene>
    <name evidence="1" type="ORF">BAZSYMA_ACONTIG01759_1</name>
</gene>
<dbReference type="Proteomes" id="UP000198988">
    <property type="component" value="Unassembled WGS sequence"/>
</dbReference>
<sequence>MLLSLSTFEPEGCFMRIHLGFLSGVRSESGLILKRDTFDSPFKALISTSCDMIH</sequence>
<organism evidence="1 2">
    <name type="scientific">Bathymodiolus azoricus thioautotrophic gill symbiont</name>
    <dbReference type="NCBI Taxonomy" id="235205"/>
    <lineage>
        <taxon>Bacteria</taxon>
        <taxon>Pseudomonadati</taxon>
        <taxon>Pseudomonadota</taxon>
        <taxon>Gammaproteobacteria</taxon>
        <taxon>sulfur-oxidizing symbionts</taxon>
    </lineage>
</organism>
<proteinExistence type="predicted"/>